<proteinExistence type="predicted"/>
<feature type="compositionally biased region" description="Polar residues" evidence="1">
    <location>
        <begin position="30"/>
        <end position="53"/>
    </location>
</feature>
<reference evidence="2 3" key="1">
    <citation type="submission" date="2021-06" db="EMBL/GenBank/DDBJ databases">
        <authorList>
            <person name="Kallberg Y."/>
            <person name="Tangrot J."/>
            <person name="Rosling A."/>
        </authorList>
    </citation>
    <scope>NUCLEOTIDE SEQUENCE [LARGE SCALE GENOMIC DNA]</scope>
    <source>
        <strain evidence="2 3">120-4 pot B 10/14</strain>
    </source>
</reference>
<dbReference type="EMBL" id="CAJVQB010144673">
    <property type="protein sequence ID" value="CAG8854982.1"/>
    <property type="molecule type" value="Genomic_DNA"/>
</dbReference>
<feature type="non-terminal residue" evidence="2">
    <location>
        <position position="1"/>
    </location>
</feature>
<evidence type="ECO:0000256" key="1">
    <source>
        <dbReference type="SAM" id="MobiDB-lite"/>
    </source>
</evidence>
<protein>
    <submittedName>
        <fullName evidence="2">8664_t:CDS:1</fullName>
    </submittedName>
</protein>
<comment type="caution">
    <text evidence="2">The sequence shown here is derived from an EMBL/GenBank/DDBJ whole genome shotgun (WGS) entry which is preliminary data.</text>
</comment>
<feature type="compositionally biased region" description="Basic and acidic residues" evidence="1">
    <location>
        <begin position="1"/>
        <end position="10"/>
    </location>
</feature>
<name>A0ABN7XJ18_GIGMA</name>
<keyword evidence="3" id="KW-1185">Reference proteome</keyword>
<gene>
    <name evidence="2" type="ORF">GMARGA_LOCUS43803</name>
</gene>
<organism evidence="2 3">
    <name type="scientific">Gigaspora margarita</name>
    <dbReference type="NCBI Taxonomy" id="4874"/>
    <lineage>
        <taxon>Eukaryota</taxon>
        <taxon>Fungi</taxon>
        <taxon>Fungi incertae sedis</taxon>
        <taxon>Mucoromycota</taxon>
        <taxon>Glomeromycotina</taxon>
        <taxon>Glomeromycetes</taxon>
        <taxon>Diversisporales</taxon>
        <taxon>Gigasporaceae</taxon>
        <taxon>Gigaspora</taxon>
    </lineage>
</organism>
<sequence>ISNTMDDKIDTPQSTLSAQPFDESFADPITRSNSPVSEISSSAKSDTETYNKPTSKKAKLVLKGGSKKWSWVWKYYEEKKVIETVQQLNQKVNVEITYGICCMLINLDKKCNAKLKVSGGSTSNLISHLSSVHGITQDGLRLSGQDD</sequence>
<feature type="region of interest" description="Disordered" evidence="1">
    <location>
        <begin position="1"/>
        <end position="56"/>
    </location>
</feature>
<accession>A0ABN7XJ18</accession>
<evidence type="ECO:0000313" key="2">
    <source>
        <dbReference type="EMBL" id="CAG8854982.1"/>
    </source>
</evidence>
<feature type="non-terminal residue" evidence="2">
    <location>
        <position position="147"/>
    </location>
</feature>
<dbReference type="Proteomes" id="UP000789901">
    <property type="component" value="Unassembled WGS sequence"/>
</dbReference>
<evidence type="ECO:0000313" key="3">
    <source>
        <dbReference type="Proteomes" id="UP000789901"/>
    </source>
</evidence>